<sequence>MALNLNLFDLPLKEVGACGAVGSKRLRNWDQIKVPGLHPSMSMNDLMNHIEQCLSEKTTDGNPSSGNRPDTQEMLEEIAQYLFSDTQFTSL</sequence>
<dbReference type="PANTHER" id="PTHR33494">
    <property type="entry name" value="OS02G0793800 PROTEIN"/>
    <property type="match status" value="1"/>
</dbReference>
<dbReference type="Proteomes" id="UP001396334">
    <property type="component" value="Unassembled WGS sequence"/>
</dbReference>
<keyword evidence="2" id="KW-1185">Reference proteome</keyword>
<reference evidence="1 2" key="1">
    <citation type="journal article" date="2024" name="G3 (Bethesda)">
        <title>Genome assembly of Hibiscus sabdariffa L. provides insights into metabolisms of medicinal natural products.</title>
        <authorList>
            <person name="Kim T."/>
        </authorList>
    </citation>
    <scope>NUCLEOTIDE SEQUENCE [LARGE SCALE GENOMIC DNA]</scope>
    <source>
        <strain evidence="1">TK-2024</strain>
        <tissue evidence="1">Old leaves</tissue>
    </source>
</reference>
<gene>
    <name evidence="1" type="ORF">V6N11_026677</name>
</gene>
<organism evidence="1 2">
    <name type="scientific">Hibiscus sabdariffa</name>
    <name type="common">roselle</name>
    <dbReference type="NCBI Taxonomy" id="183260"/>
    <lineage>
        <taxon>Eukaryota</taxon>
        <taxon>Viridiplantae</taxon>
        <taxon>Streptophyta</taxon>
        <taxon>Embryophyta</taxon>
        <taxon>Tracheophyta</taxon>
        <taxon>Spermatophyta</taxon>
        <taxon>Magnoliopsida</taxon>
        <taxon>eudicotyledons</taxon>
        <taxon>Gunneridae</taxon>
        <taxon>Pentapetalae</taxon>
        <taxon>rosids</taxon>
        <taxon>malvids</taxon>
        <taxon>Malvales</taxon>
        <taxon>Malvaceae</taxon>
        <taxon>Malvoideae</taxon>
        <taxon>Hibiscus</taxon>
    </lineage>
</organism>
<protein>
    <submittedName>
        <fullName evidence="1">Uncharacterized protein</fullName>
    </submittedName>
</protein>
<proteinExistence type="predicted"/>
<dbReference type="EMBL" id="JBBPBN010000011">
    <property type="protein sequence ID" value="KAK9029564.1"/>
    <property type="molecule type" value="Genomic_DNA"/>
</dbReference>
<comment type="caution">
    <text evidence="1">The sequence shown here is derived from an EMBL/GenBank/DDBJ whole genome shotgun (WGS) entry which is preliminary data.</text>
</comment>
<accession>A0ABR2SWM2</accession>
<evidence type="ECO:0000313" key="2">
    <source>
        <dbReference type="Proteomes" id="UP001396334"/>
    </source>
</evidence>
<evidence type="ECO:0000313" key="1">
    <source>
        <dbReference type="EMBL" id="KAK9029564.1"/>
    </source>
</evidence>
<name>A0ABR2SWM2_9ROSI</name>
<dbReference type="PANTHER" id="PTHR33494:SF27">
    <property type="entry name" value="ATP-DEPENDENT DNA HELICASE"/>
    <property type="match status" value="1"/>
</dbReference>